<feature type="transmembrane region" description="Helical" evidence="1">
    <location>
        <begin position="79"/>
        <end position="100"/>
    </location>
</feature>
<evidence type="ECO:0000256" key="1">
    <source>
        <dbReference type="SAM" id="Phobius"/>
    </source>
</evidence>
<dbReference type="PANTHER" id="PTHR33444">
    <property type="entry name" value="SI:DKEY-19B23.12-RELATED"/>
    <property type="match status" value="1"/>
</dbReference>
<organism evidence="2 3">
    <name type="scientific">Toxocara canis</name>
    <name type="common">Canine roundworm</name>
    <dbReference type="NCBI Taxonomy" id="6265"/>
    <lineage>
        <taxon>Eukaryota</taxon>
        <taxon>Metazoa</taxon>
        <taxon>Ecdysozoa</taxon>
        <taxon>Nematoda</taxon>
        <taxon>Chromadorea</taxon>
        <taxon>Rhabditida</taxon>
        <taxon>Spirurina</taxon>
        <taxon>Ascaridomorpha</taxon>
        <taxon>Ascaridoidea</taxon>
        <taxon>Toxocaridae</taxon>
        <taxon>Toxocara</taxon>
    </lineage>
</organism>
<sequence length="214" mass="24194">LSALGTMTQNTRTSRWGDLSEVDGPRGLLKHAHNAFSSVWHTAYGMALAALLNVIPLSMILVGFLNVDQCAVEPYLPWWLIWMGALLLVKYVIDTTLRIYKICCGKEATLSDTHQLGPLDWLFSGLVAIWFLLGSYWLYRTFGRAQFSMSEYSDYCDMLTYSSVFVIIVFIYIVLFLLSCCFFVCCGILCWKLKMDRDQYRLADVAAPTATSSA</sequence>
<keyword evidence="1" id="KW-1133">Transmembrane helix</keyword>
<protein>
    <submittedName>
        <fullName evidence="3">MARVEL domain-containing protein</fullName>
    </submittedName>
</protein>
<dbReference type="Proteomes" id="UP000050794">
    <property type="component" value="Unassembled WGS sequence"/>
</dbReference>
<evidence type="ECO:0000313" key="3">
    <source>
        <dbReference type="WBParaSite" id="TCNE_0000287601-mRNA-1"/>
    </source>
</evidence>
<dbReference type="AlphaFoldDB" id="A0A183U306"/>
<feature type="transmembrane region" description="Helical" evidence="1">
    <location>
        <begin position="121"/>
        <end position="139"/>
    </location>
</feature>
<accession>A0A183U306</accession>
<dbReference type="WBParaSite" id="TCNE_0000287601-mRNA-1">
    <property type="protein sequence ID" value="TCNE_0000287601-mRNA-1"/>
    <property type="gene ID" value="TCNE_0000287601"/>
</dbReference>
<keyword evidence="2" id="KW-1185">Reference proteome</keyword>
<feature type="transmembrane region" description="Helical" evidence="1">
    <location>
        <begin position="43"/>
        <end position="67"/>
    </location>
</feature>
<evidence type="ECO:0000313" key="2">
    <source>
        <dbReference type="Proteomes" id="UP000050794"/>
    </source>
</evidence>
<name>A0A183U306_TOXCA</name>
<keyword evidence="1" id="KW-0812">Transmembrane</keyword>
<keyword evidence="1" id="KW-0472">Membrane</keyword>
<proteinExistence type="predicted"/>
<dbReference type="PANTHER" id="PTHR33444:SF2">
    <property type="entry name" value="MARVEL DOMAIN-CONTAINING PROTEIN"/>
    <property type="match status" value="1"/>
</dbReference>
<feature type="transmembrane region" description="Helical" evidence="1">
    <location>
        <begin position="159"/>
        <end position="191"/>
    </location>
</feature>
<dbReference type="InterPro" id="IPR040350">
    <property type="entry name" value="TMEM272"/>
</dbReference>
<reference evidence="3" key="1">
    <citation type="submission" date="2016-06" db="UniProtKB">
        <authorList>
            <consortium name="WormBaseParasite"/>
        </authorList>
    </citation>
    <scope>IDENTIFICATION</scope>
</reference>